<keyword evidence="6 7" id="KW-0326">Glycosidase</keyword>
<sequence>MRLEVSIQLQVYTCLQVFLGFTSVTYSQSGKLPGMLYPRDSESRSLRHLDGMWNFRIDDSPTRNLSFEQKWYSEPLDESGPVIPMPVPSSYNDITNQKNIRDFVGWAWYDREFYVDKTWAQQRIVLRIDSAHYNSIVYVNGQQVMTHEGGHLPFEAEVTSSVHIGSVNRLTVALNNTLTPTTLPPGSIEYKSDTNKYPPGYFVQNLQFDFFNYAGIHRHVTLYATPKTFVEDIGVTSSVSGDTGIVNYTVNYGGQSVPFTWKVEILDKKGFVVAHGNGMQGTLTVSDANLWWPWTMNSTSPGYLYTLQVTLTTQTHGDVDVYRQPFGIRTVAVTDTQILLNNLPFYCQGVNKHEDSDIRGKGLDYPLIARDFEMLKWLGVNCFRTSHYPYAEEIMDMADRLGIVVIDESPGVGIQKDDNFGNKSLAHHKAVMSEMYQRDKNRPAVIFWSVANEPATNKPAAGPYFREVIAHVRSLDSTRPVTFVCNQEFYNDVAEPSFVFTEEYQVEFLREYHAVVNLSANRIGTMVQQSPYDTTWRLRWVHLDFSYSQLKQSDVI</sequence>
<reference evidence="11" key="1">
    <citation type="submission" date="2022-11" db="EMBL/GenBank/DDBJ databases">
        <title>Centuries of genome instability and evolution in soft-shell clam transmissible cancer (bioRxiv).</title>
        <authorList>
            <person name="Hart S.F.M."/>
            <person name="Yonemitsu M.A."/>
            <person name="Giersch R.M."/>
            <person name="Beal B.F."/>
            <person name="Arriagada G."/>
            <person name="Davis B.W."/>
            <person name="Ostrander E.A."/>
            <person name="Goff S.P."/>
            <person name="Metzger M.J."/>
        </authorList>
    </citation>
    <scope>NUCLEOTIDE SEQUENCE</scope>
    <source>
        <strain evidence="11">MELC-2E11</strain>
        <tissue evidence="11">Siphon/mantle</tissue>
    </source>
</reference>
<keyword evidence="12" id="KW-1185">Reference proteome</keyword>
<evidence type="ECO:0000256" key="7">
    <source>
        <dbReference type="RuleBase" id="RU361154"/>
    </source>
</evidence>
<keyword evidence="7" id="KW-0458">Lysosome</keyword>
<comment type="activity regulation">
    <text evidence="7">Inhibited by L-aspartic acid.</text>
</comment>
<evidence type="ECO:0000313" key="12">
    <source>
        <dbReference type="Proteomes" id="UP001164746"/>
    </source>
</evidence>
<evidence type="ECO:0000256" key="3">
    <source>
        <dbReference type="ARBA" id="ARBA00012761"/>
    </source>
</evidence>
<evidence type="ECO:0000256" key="5">
    <source>
        <dbReference type="ARBA" id="ARBA00022801"/>
    </source>
</evidence>
<evidence type="ECO:0000256" key="2">
    <source>
        <dbReference type="ARBA" id="ARBA00007401"/>
    </source>
</evidence>
<comment type="function">
    <text evidence="1 7">Plays an important role in the degradation of dermatan and keratan sulfates.</text>
</comment>
<feature type="domain" description="Glycoside hydrolase family 2 immunoglobulin-like beta-sandwich" evidence="8">
    <location>
        <begin position="228"/>
        <end position="329"/>
    </location>
</feature>
<dbReference type="Pfam" id="PF02837">
    <property type="entry name" value="Glyco_hydro_2_N"/>
    <property type="match status" value="1"/>
</dbReference>
<dbReference type="Gene3D" id="3.20.20.80">
    <property type="entry name" value="Glycosidases"/>
    <property type="match status" value="1"/>
</dbReference>
<dbReference type="Pfam" id="PF00703">
    <property type="entry name" value="Glyco_hydro_2"/>
    <property type="match status" value="1"/>
</dbReference>
<dbReference type="PROSITE" id="PS00719">
    <property type="entry name" value="GLYCOSYL_HYDROL_F2_1"/>
    <property type="match status" value="1"/>
</dbReference>
<dbReference type="InterPro" id="IPR023230">
    <property type="entry name" value="Glyco_hydro_2_CS"/>
</dbReference>
<evidence type="ECO:0000256" key="4">
    <source>
        <dbReference type="ARBA" id="ARBA00016205"/>
    </source>
</evidence>
<dbReference type="Gene3D" id="2.60.40.10">
    <property type="entry name" value="Immunoglobulins"/>
    <property type="match status" value="1"/>
</dbReference>
<comment type="similarity">
    <text evidence="2 7">Belongs to the glycosyl hydrolase 2 family.</text>
</comment>
<dbReference type="InterPro" id="IPR006101">
    <property type="entry name" value="Glyco_hydro_2"/>
</dbReference>
<dbReference type="Proteomes" id="UP001164746">
    <property type="component" value="Chromosome 4"/>
</dbReference>
<dbReference type="InterPro" id="IPR017853">
    <property type="entry name" value="GH"/>
</dbReference>
<dbReference type="InterPro" id="IPR023232">
    <property type="entry name" value="Glyco_hydro_2_AS"/>
</dbReference>
<keyword evidence="5 7" id="KW-0378">Hydrolase</keyword>
<comment type="subunit">
    <text evidence="7">Homotetramer.</text>
</comment>
<organism evidence="11 12">
    <name type="scientific">Mya arenaria</name>
    <name type="common">Soft-shell clam</name>
    <dbReference type="NCBI Taxonomy" id="6604"/>
    <lineage>
        <taxon>Eukaryota</taxon>
        <taxon>Metazoa</taxon>
        <taxon>Spiralia</taxon>
        <taxon>Lophotrochozoa</taxon>
        <taxon>Mollusca</taxon>
        <taxon>Bivalvia</taxon>
        <taxon>Autobranchia</taxon>
        <taxon>Heteroconchia</taxon>
        <taxon>Euheterodonta</taxon>
        <taxon>Imparidentia</taxon>
        <taxon>Neoheterodontei</taxon>
        <taxon>Myida</taxon>
        <taxon>Myoidea</taxon>
        <taxon>Myidae</taxon>
        <taxon>Mya</taxon>
    </lineage>
</organism>
<accession>A0ABY7DVY6</accession>
<feature type="domain" description="Glycoside hydrolase family 2 catalytic" evidence="9">
    <location>
        <begin position="331"/>
        <end position="497"/>
    </location>
</feature>
<dbReference type="InterPro" id="IPR013783">
    <property type="entry name" value="Ig-like_fold"/>
</dbReference>
<dbReference type="PANTHER" id="PTHR10066">
    <property type="entry name" value="BETA-GLUCURONIDASE"/>
    <property type="match status" value="1"/>
</dbReference>
<gene>
    <name evidence="11" type="ORF">MAR_007782</name>
</gene>
<dbReference type="InterPro" id="IPR008979">
    <property type="entry name" value="Galactose-bd-like_sf"/>
</dbReference>
<name>A0ABY7DVY6_MYAAR</name>
<dbReference type="SUPFAM" id="SSF49303">
    <property type="entry name" value="beta-Galactosidase/glucuronidase domain"/>
    <property type="match status" value="1"/>
</dbReference>
<evidence type="ECO:0000259" key="9">
    <source>
        <dbReference type="Pfam" id="PF02836"/>
    </source>
</evidence>
<dbReference type="SUPFAM" id="SSF49785">
    <property type="entry name" value="Galactose-binding domain-like"/>
    <property type="match status" value="1"/>
</dbReference>
<protein>
    <recommendedName>
        <fullName evidence="4 7">Beta-glucuronidase</fullName>
        <ecNumber evidence="3 7">3.2.1.31</ecNumber>
    </recommendedName>
</protein>
<dbReference type="InterPro" id="IPR006104">
    <property type="entry name" value="Glyco_hydro_2_N"/>
</dbReference>
<dbReference type="InterPro" id="IPR006103">
    <property type="entry name" value="Glyco_hydro_2_cat"/>
</dbReference>
<feature type="domain" description="Glycosyl hydrolases family 2 sugar binding" evidence="10">
    <location>
        <begin position="46"/>
        <end position="226"/>
    </location>
</feature>
<dbReference type="EMBL" id="CP111015">
    <property type="protein sequence ID" value="WAR01224.1"/>
    <property type="molecule type" value="Genomic_DNA"/>
</dbReference>
<dbReference type="Gene3D" id="2.60.120.260">
    <property type="entry name" value="Galactose-binding domain-like"/>
    <property type="match status" value="1"/>
</dbReference>
<evidence type="ECO:0000256" key="1">
    <source>
        <dbReference type="ARBA" id="ARBA00003025"/>
    </source>
</evidence>
<dbReference type="Pfam" id="PF02836">
    <property type="entry name" value="Glyco_hydro_2_C"/>
    <property type="match status" value="1"/>
</dbReference>
<dbReference type="PANTHER" id="PTHR10066:SF67">
    <property type="entry name" value="BETA-GLUCURONIDASE"/>
    <property type="match status" value="1"/>
</dbReference>
<dbReference type="InterPro" id="IPR006102">
    <property type="entry name" value="Ig-like_GH2"/>
</dbReference>
<dbReference type="SUPFAM" id="SSF51445">
    <property type="entry name" value="(Trans)glycosidases"/>
    <property type="match status" value="1"/>
</dbReference>
<evidence type="ECO:0000256" key="6">
    <source>
        <dbReference type="ARBA" id="ARBA00023295"/>
    </source>
</evidence>
<evidence type="ECO:0000259" key="10">
    <source>
        <dbReference type="Pfam" id="PF02837"/>
    </source>
</evidence>
<dbReference type="PRINTS" id="PR00132">
    <property type="entry name" value="GLHYDRLASE2"/>
</dbReference>
<comment type="catalytic activity">
    <reaction evidence="7">
        <text>a beta-D-glucuronoside + H2O = D-glucuronate + an alcohol</text>
        <dbReference type="Rhea" id="RHEA:17633"/>
        <dbReference type="ChEBI" id="CHEBI:15377"/>
        <dbReference type="ChEBI" id="CHEBI:30879"/>
        <dbReference type="ChEBI" id="CHEBI:58720"/>
        <dbReference type="ChEBI" id="CHEBI:83411"/>
        <dbReference type="EC" id="3.2.1.31"/>
    </reaction>
</comment>
<dbReference type="InterPro" id="IPR036156">
    <property type="entry name" value="Beta-gal/glucu_dom_sf"/>
</dbReference>
<proteinExistence type="inferred from homology"/>
<dbReference type="EC" id="3.2.1.31" evidence="3 7"/>
<evidence type="ECO:0000313" key="11">
    <source>
        <dbReference type="EMBL" id="WAR01224.1"/>
    </source>
</evidence>
<dbReference type="PROSITE" id="PS00608">
    <property type="entry name" value="GLYCOSYL_HYDROL_F2_2"/>
    <property type="match status" value="1"/>
</dbReference>
<evidence type="ECO:0000259" key="8">
    <source>
        <dbReference type="Pfam" id="PF00703"/>
    </source>
</evidence>